<evidence type="ECO:0000313" key="3">
    <source>
        <dbReference type="Proteomes" id="UP000499080"/>
    </source>
</evidence>
<name>A0A4Y2TMD3_ARAVE</name>
<evidence type="ECO:0000313" key="2">
    <source>
        <dbReference type="EMBL" id="GBO00256.1"/>
    </source>
</evidence>
<dbReference type="EMBL" id="BGPR01028831">
    <property type="protein sequence ID" value="GBO00256.1"/>
    <property type="molecule type" value="Genomic_DNA"/>
</dbReference>
<gene>
    <name evidence="2" type="ORF">AVEN_116532_1</name>
    <name evidence="1" type="ORF">AVEN_86125_1</name>
</gene>
<dbReference type="AlphaFoldDB" id="A0A4Y2TMD3"/>
<organism evidence="2 3">
    <name type="scientific">Araneus ventricosus</name>
    <name type="common">Orbweaver spider</name>
    <name type="synonym">Epeira ventricosa</name>
    <dbReference type="NCBI Taxonomy" id="182803"/>
    <lineage>
        <taxon>Eukaryota</taxon>
        <taxon>Metazoa</taxon>
        <taxon>Ecdysozoa</taxon>
        <taxon>Arthropoda</taxon>
        <taxon>Chelicerata</taxon>
        <taxon>Arachnida</taxon>
        <taxon>Araneae</taxon>
        <taxon>Araneomorphae</taxon>
        <taxon>Entelegynae</taxon>
        <taxon>Araneoidea</taxon>
        <taxon>Araneidae</taxon>
        <taxon>Araneus</taxon>
    </lineage>
</organism>
<keyword evidence="3" id="KW-1185">Reference proteome</keyword>
<reference evidence="2 3" key="1">
    <citation type="journal article" date="2019" name="Sci. Rep.">
        <title>Orb-weaving spider Araneus ventricosus genome elucidates the spidroin gene catalogue.</title>
        <authorList>
            <person name="Kono N."/>
            <person name="Nakamura H."/>
            <person name="Ohtoshi R."/>
            <person name="Moran D.A.P."/>
            <person name="Shinohara A."/>
            <person name="Yoshida Y."/>
            <person name="Fujiwara M."/>
            <person name="Mori M."/>
            <person name="Tomita M."/>
            <person name="Arakawa K."/>
        </authorList>
    </citation>
    <scope>NUCLEOTIDE SEQUENCE [LARGE SCALE GENOMIC DNA]</scope>
</reference>
<dbReference type="Proteomes" id="UP000499080">
    <property type="component" value="Unassembled WGS sequence"/>
</dbReference>
<protein>
    <submittedName>
        <fullName evidence="2">Uncharacterized protein</fullName>
    </submittedName>
</protein>
<comment type="caution">
    <text evidence="2">The sequence shown here is derived from an EMBL/GenBank/DDBJ whole genome shotgun (WGS) entry which is preliminary data.</text>
</comment>
<accession>A0A4Y2TMD3</accession>
<dbReference type="EMBL" id="BGPR01028824">
    <property type="protein sequence ID" value="GBO00242.1"/>
    <property type="molecule type" value="Genomic_DNA"/>
</dbReference>
<proteinExistence type="predicted"/>
<evidence type="ECO:0000313" key="1">
    <source>
        <dbReference type="EMBL" id="GBO00242.1"/>
    </source>
</evidence>
<sequence>MTRTTSELAPTSTNFRATLTGRRLATTYDLSCSRPHTRRIFSGTGFESATLRSRGRDLTTRPPWPHALSERVYKDCVWIRESSVDKLERL</sequence>